<feature type="modified residue" description="4-aspartylphosphate" evidence="5">
    <location>
        <position position="55"/>
    </location>
</feature>
<dbReference type="CDD" id="cd17535">
    <property type="entry name" value="REC_NarL-like"/>
    <property type="match status" value="1"/>
</dbReference>
<dbReference type="Proteomes" id="UP001500390">
    <property type="component" value="Unassembled WGS sequence"/>
</dbReference>
<gene>
    <name evidence="8" type="ORF">GCM10023153_01520</name>
</gene>
<dbReference type="InterPro" id="IPR001789">
    <property type="entry name" value="Sig_transdc_resp-reg_receiver"/>
</dbReference>
<dbReference type="InterPro" id="IPR039420">
    <property type="entry name" value="WalR-like"/>
</dbReference>
<evidence type="ECO:0000256" key="4">
    <source>
        <dbReference type="ARBA" id="ARBA00023163"/>
    </source>
</evidence>
<dbReference type="Pfam" id="PF00072">
    <property type="entry name" value="Response_reg"/>
    <property type="match status" value="1"/>
</dbReference>
<dbReference type="SMART" id="SM00448">
    <property type="entry name" value="REC"/>
    <property type="match status" value="1"/>
</dbReference>
<reference evidence="9" key="1">
    <citation type="journal article" date="2019" name="Int. J. Syst. Evol. Microbiol.">
        <title>The Global Catalogue of Microorganisms (GCM) 10K type strain sequencing project: providing services to taxonomists for standard genome sequencing and annotation.</title>
        <authorList>
            <consortium name="The Broad Institute Genomics Platform"/>
            <consortium name="The Broad Institute Genome Sequencing Center for Infectious Disease"/>
            <person name="Wu L."/>
            <person name="Ma J."/>
        </authorList>
    </citation>
    <scope>NUCLEOTIDE SEQUENCE [LARGE SCALE GENOMIC DNA]</scope>
    <source>
        <strain evidence="9">JCM 17738</strain>
    </source>
</reference>
<evidence type="ECO:0000256" key="2">
    <source>
        <dbReference type="ARBA" id="ARBA00023015"/>
    </source>
</evidence>
<dbReference type="Pfam" id="PF00196">
    <property type="entry name" value="GerE"/>
    <property type="match status" value="1"/>
</dbReference>
<dbReference type="PROSITE" id="PS00622">
    <property type="entry name" value="HTH_LUXR_1"/>
    <property type="match status" value="1"/>
</dbReference>
<dbReference type="InterPro" id="IPR011006">
    <property type="entry name" value="CheY-like_superfamily"/>
</dbReference>
<protein>
    <submittedName>
        <fullName evidence="8">Response regulator transcription factor</fullName>
    </submittedName>
</protein>
<keyword evidence="4" id="KW-0804">Transcription</keyword>
<dbReference type="PROSITE" id="PS50043">
    <property type="entry name" value="HTH_LUXR_2"/>
    <property type="match status" value="1"/>
</dbReference>
<accession>A0ABP8J9H4</accession>
<organism evidence="8 9">
    <name type="scientific">Ornithinibacter aureus</name>
    <dbReference type="NCBI Taxonomy" id="622664"/>
    <lineage>
        <taxon>Bacteria</taxon>
        <taxon>Bacillati</taxon>
        <taxon>Actinomycetota</taxon>
        <taxon>Actinomycetes</taxon>
        <taxon>Micrococcales</taxon>
        <taxon>Intrasporangiaceae</taxon>
        <taxon>Ornithinibacter</taxon>
    </lineage>
</organism>
<sequence>MRGLRIVVADDSVLFREGLVRLLEDAGHDVVAAVGDAVLLRSAVAEHEPDLAVVDVRMPPGGTDDGAVAAVELRSAWPGTGMLLLSQHVELRHCLPLLGRPGFGYLLKESVLHLDDFDRALRRVADGGVALDPVVVQALVSGQSAPSVVGLSVREREVLALVAEGLSNARIADQLRVSDRTVEAHMRAVFTKFGLPDDGDTNRRVLAVLAFLEANSRP</sequence>
<name>A0ABP8J9H4_9MICO</name>
<dbReference type="InterPro" id="IPR000792">
    <property type="entry name" value="Tscrpt_reg_LuxR_C"/>
</dbReference>
<dbReference type="InterPro" id="IPR036388">
    <property type="entry name" value="WH-like_DNA-bd_sf"/>
</dbReference>
<dbReference type="SMART" id="SM00421">
    <property type="entry name" value="HTH_LUXR"/>
    <property type="match status" value="1"/>
</dbReference>
<comment type="caution">
    <text evidence="8">The sequence shown here is derived from an EMBL/GenBank/DDBJ whole genome shotgun (WGS) entry which is preliminary data.</text>
</comment>
<feature type="domain" description="HTH luxR-type" evidence="6">
    <location>
        <begin position="144"/>
        <end position="214"/>
    </location>
</feature>
<dbReference type="PRINTS" id="PR00038">
    <property type="entry name" value="HTHLUXR"/>
</dbReference>
<dbReference type="EMBL" id="BAABFX010000007">
    <property type="protein sequence ID" value="GAA4387256.1"/>
    <property type="molecule type" value="Genomic_DNA"/>
</dbReference>
<evidence type="ECO:0000259" key="7">
    <source>
        <dbReference type="PROSITE" id="PS50110"/>
    </source>
</evidence>
<dbReference type="Gene3D" id="3.40.50.2300">
    <property type="match status" value="1"/>
</dbReference>
<evidence type="ECO:0000313" key="8">
    <source>
        <dbReference type="EMBL" id="GAA4387256.1"/>
    </source>
</evidence>
<keyword evidence="3" id="KW-0238">DNA-binding</keyword>
<evidence type="ECO:0000259" key="6">
    <source>
        <dbReference type="PROSITE" id="PS50043"/>
    </source>
</evidence>
<keyword evidence="9" id="KW-1185">Reference proteome</keyword>
<proteinExistence type="predicted"/>
<dbReference type="PANTHER" id="PTHR43214">
    <property type="entry name" value="TWO-COMPONENT RESPONSE REGULATOR"/>
    <property type="match status" value="1"/>
</dbReference>
<dbReference type="CDD" id="cd06170">
    <property type="entry name" value="LuxR_C_like"/>
    <property type="match status" value="1"/>
</dbReference>
<keyword evidence="1 5" id="KW-0597">Phosphoprotein</keyword>
<keyword evidence="2" id="KW-0805">Transcription regulation</keyword>
<dbReference type="PANTHER" id="PTHR43214:SF24">
    <property type="entry name" value="TRANSCRIPTIONAL REGULATORY PROTEIN NARL-RELATED"/>
    <property type="match status" value="1"/>
</dbReference>
<dbReference type="PROSITE" id="PS50110">
    <property type="entry name" value="RESPONSE_REGULATORY"/>
    <property type="match status" value="1"/>
</dbReference>
<evidence type="ECO:0000256" key="3">
    <source>
        <dbReference type="ARBA" id="ARBA00023125"/>
    </source>
</evidence>
<evidence type="ECO:0000313" key="9">
    <source>
        <dbReference type="Proteomes" id="UP001500390"/>
    </source>
</evidence>
<dbReference type="InterPro" id="IPR058245">
    <property type="entry name" value="NreC/VraR/RcsB-like_REC"/>
</dbReference>
<dbReference type="Gene3D" id="1.10.10.10">
    <property type="entry name" value="Winged helix-like DNA-binding domain superfamily/Winged helix DNA-binding domain"/>
    <property type="match status" value="1"/>
</dbReference>
<evidence type="ECO:0000256" key="1">
    <source>
        <dbReference type="ARBA" id="ARBA00022553"/>
    </source>
</evidence>
<feature type="domain" description="Response regulatory" evidence="7">
    <location>
        <begin position="5"/>
        <end position="123"/>
    </location>
</feature>
<evidence type="ECO:0000256" key="5">
    <source>
        <dbReference type="PROSITE-ProRule" id="PRU00169"/>
    </source>
</evidence>
<dbReference type="SUPFAM" id="SSF52172">
    <property type="entry name" value="CheY-like"/>
    <property type="match status" value="1"/>
</dbReference>